<gene>
    <name evidence="1" type="ORF">D4741_05980</name>
</gene>
<protein>
    <submittedName>
        <fullName evidence="1">Uncharacterized protein</fullName>
    </submittedName>
</protein>
<dbReference type="AlphaFoldDB" id="A0A3A3F812"/>
<accession>A0A3A3F812</accession>
<evidence type="ECO:0000313" key="2">
    <source>
        <dbReference type="Proteomes" id="UP000265938"/>
    </source>
</evidence>
<dbReference type="EMBL" id="QYSE01000001">
    <property type="protein sequence ID" value="RJF37612.1"/>
    <property type="molecule type" value="Genomic_DNA"/>
</dbReference>
<dbReference type="RefSeq" id="WP_119852329.1">
    <property type="nucleotide sequence ID" value="NZ_QYSE01000001.1"/>
</dbReference>
<dbReference type="Proteomes" id="UP000265938">
    <property type="component" value="Unassembled WGS sequence"/>
</dbReference>
<sequence>MKSALPIIAAASILLVGCDELEVEETHNFGDEMYENNYTLVNTTDLEVDYYMANTDLFGDAQEFKDSQYYVDTLASQSLPVDVTHAHNERSRISFYVVDHSDTSNSASQMYQVDQDQPYHFVAWQNEEKLRLTLVKKANDDKDDFFAIRILATENLRLKIENQIVNLYQNQLSYWYHIDDCADDLKVSKLNDEDKRVYEPVSICDASYGQSYSLLLSEDGLEASIAE</sequence>
<dbReference type="PROSITE" id="PS51257">
    <property type="entry name" value="PROKAR_LIPOPROTEIN"/>
    <property type="match status" value="1"/>
</dbReference>
<reference evidence="1 2" key="1">
    <citation type="submission" date="2018-09" db="EMBL/GenBank/DDBJ databases">
        <title>Identification of marine bacteria producing industrial enzymes.</title>
        <authorList>
            <person name="Cheng T.H."/>
            <person name="Saidin J."/>
            <person name="Muhd D.D."/>
            <person name="Isa M.N.M."/>
            <person name="Bakar M.F.A."/>
            <person name="Ismail N."/>
        </authorList>
    </citation>
    <scope>NUCLEOTIDE SEQUENCE [LARGE SCALE GENOMIC DNA]</scope>
    <source>
        <strain evidence="1 2">MNAD 1.6</strain>
    </source>
</reference>
<comment type="caution">
    <text evidence="1">The sequence shown here is derived from an EMBL/GenBank/DDBJ whole genome shotgun (WGS) entry which is preliminary data.</text>
</comment>
<proteinExistence type="predicted"/>
<evidence type="ECO:0000313" key="1">
    <source>
        <dbReference type="EMBL" id="RJF37612.1"/>
    </source>
</evidence>
<organism evidence="1 2">
    <name type="scientific">Pseudoalteromonas gelatinilytica</name>
    <dbReference type="NCBI Taxonomy" id="1703256"/>
    <lineage>
        <taxon>Bacteria</taxon>
        <taxon>Pseudomonadati</taxon>
        <taxon>Pseudomonadota</taxon>
        <taxon>Gammaproteobacteria</taxon>
        <taxon>Alteromonadales</taxon>
        <taxon>Pseudoalteromonadaceae</taxon>
        <taxon>Pseudoalteromonas</taxon>
    </lineage>
</organism>
<name>A0A3A3F812_9GAMM</name>